<gene>
    <name evidence="2" type="ORF">GCM10023331_34070</name>
</gene>
<keyword evidence="3" id="KW-1185">Reference proteome</keyword>
<dbReference type="EMBL" id="BAABJX010000053">
    <property type="protein sequence ID" value="GAA4846461.1"/>
    <property type="molecule type" value="Genomic_DNA"/>
</dbReference>
<proteinExistence type="predicted"/>
<keyword evidence="1" id="KW-1133">Transmembrane helix</keyword>
<feature type="transmembrane region" description="Helical" evidence="1">
    <location>
        <begin position="123"/>
        <end position="147"/>
    </location>
</feature>
<evidence type="ECO:0000313" key="2">
    <source>
        <dbReference type="EMBL" id="GAA4846461.1"/>
    </source>
</evidence>
<accession>A0ABP9DHV9</accession>
<organism evidence="2 3">
    <name type="scientific">Algivirga pacifica</name>
    <dbReference type="NCBI Taxonomy" id="1162670"/>
    <lineage>
        <taxon>Bacteria</taxon>
        <taxon>Pseudomonadati</taxon>
        <taxon>Bacteroidota</taxon>
        <taxon>Cytophagia</taxon>
        <taxon>Cytophagales</taxon>
        <taxon>Flammeovirgaceae</taxon>
        <taxon>Algivirga</taxon>
    </lineage>
</organism>
<evidence type="ECO:0000313" key="3">
    <source>
        <dbReference type="Proteomes" id="UP001500298"/>
    </source>
</evidence>
<dbReference type="RefSeq" id="WP_345373977.1">
    <property type="nucleotide sequence ID" value="NZ_BAABJX010000053.1"/>
</dbReference>
<name>A0ABP9DHV9_9BACT</name>
<keyword evidence="1" id="KW-0812">Transmembrane</keyword>
<dbReference type="Proteomes" id="UP001500298">
    <property type="component" value="Unassembled WGS sequence"/>
</dbReference>
<evidence type="ECO:0008006" key="4">
    <source>
        <dbReference type="Google" id="ProtNLM"/>
    </source>
</evidence>
<feature type="transmembrane region" description="Helical" evidence="1">
    <location>
        <begin position="58"/>
        <end position="75"/>
    </location>
</feature>
<feature type="transmembrane region" description="Helical" evidence="1">
    <location>
        <begin position="20"/>
        <end position="38"/>
    </location>
</feature>
<feature type="transmembrane region" description="Helical" evidence="1">
    <location>
        <begin position="95"/>
        <end position="117"/>
    </location>
</feature>
<protein>
    <recommendedName>
        <fullName evidence="4">DUF2975 domain-containing protein</fullName>
    </recommendedName>
</protein>
<sequence length="166" mass="19338">MKNYLTTFDKPLDFLNKLRVIFYSMVGITPPIFLYIYLESRNGEFSPIYPELSSIFYYIVPIVCVVLTILAYWYYEKQIRAARTLPSLRAKLDVIILSSFNKFLILEIATLFNILIYYLSGQIFYAGVYIAMIIFFGMSNPSIYSVLSDLRLPKREADVMRNNGNI</sequence>
<reference evidence="3" key="1">
    <citation type="journal article" date="2019" name="Int. J. Syst. Evol. Microbiol.">
        <title>The Global Catalogue of Microorganisms (GCM) 10K type strain sequencing project: providing services to taxonomists for standard genome sequencing and annotation.</title>
        <authorList>
            <consortium name="The Broad Institute Genomics Platform"/>
            <consortium name="The Broad Institute Genome Sequencing Center for Infectious Disease"/>
            <person name="Wu L."/>
            <person name="Ma J."/>
        </authorList>
    </citation>
    <scope>NUCLEOTIDE SEQUENCE [LARGE SCALE GENOMIC DNA]</scope>
    <source>
        <strain evidence="3">JCM 18326</strain>
    </source>
</reference>
<comment type="caution">
    <text evidence="2">The sequence shown here is derived from an EMBL/GenBank/DDBJ whole genome shotgun (WGS) entry which is preliminary data.</text>
</comment>
<evidence type="ECO:0000256" key="1">
    <source>
        <dbReference type="SAM" id="Phobius"/>
    </source>
</evidence>
<keyword evidence="1" id="KW-0472">Membrane</keyword>